<dbReference type="SMART" id="SM00388">
    <property type="entry name" value="HisKA"/>
    <property type="match status" value="1"/>
</dbReference>
<dbReference type="SUPFAM" id="SSF55874">
    <property type="entry name" value="ATPase domain of HSP90 chaperone/DNA topoisomerase II/histidine kinase"/>
    <property type="match status" value="1"/>
</dbReference>
<dbReference type="InterPro" id="IPR001789">
    <property type="entry name" value="Sig_transdc_resp-reg_receiver"/>
</dbReference>
<dbReference type="PANTHER" id="PTHR43547:SF2">
    <property type="entry name" value="HYBRID SIGNAL TRANSDUCTION HISTIDINE KINASE C"/>
    <property type="match status" value="1"/>
</dbReference>
<gene>
    <name evidence="4" type="ORF">LCGC14_1707400</name>
</gene>
<name>A0A0F9I3T6_9ZZZZ</name>
<dbReference type="PANTHER" id="PTHR43547">
    <property type="entry name" value="TWO-COMPONENT HISTIDINE KINASE"/>
    <property type="match status" value="1"/>
</dbReference>
<evidence type="ECO:0000259" key="3">
    <source>
        <dbReference type="PROSITE" id="PS50110"/>
    </source>
</evidence>
<dbReference type="Gene3D" id="3.30.565.10">
    <property type="entry name" value="Histidine kinase-like ATPase, C-terminal domain"/>
    <property type="match status" value="1"/>
</dbReference>
<sequence>MEPKERILLIDDNKTDVKIVRKMLSDDYQLLIAGDGQRGLEMMKEKLPELVLLDIMMPQMDGYEVCRRIRVDKDLCHIKVIMVSGLTSSGERLEGYEAGADGFVIKPFAKGELLAQVRAFIRLKSTEEIEQLKSNILNLISHEVRTPLTNIISPARMLMDGTYIDEKKRDMMAAGIYMNAKRLNRLFEKMFMLVEMRCGRWDFQFDQIDLCDIVDDAVNLATKETQSREVSLTTDYVDRPKVWADPKMIKMVISSILDNAVKFSQANPCIDIEVEVTGSATDAFVSITDHGKGVSPEFLHRVFEE</sequence>
<dbReference type="InterPro" id="IPR003661">
    <property type="entry name" value="HisK_dim/P_dom"/>
</dbReference>
<keyword evidence="1" id="KW-0597">Phosphoprotein</keyword>
<dbReference type="InterPro" id="IPR036890">
    <property type="entry name" value="HATPase_C_sf"/>
</dbReference>
<dbReference type="InterPro" id="IPR003594">
    <property type="entry name" value="HATPase_dom"/>
</dbReference>
<dbReference type="Pfam" id="PF00512">
    <property type="entry name" value="HisKA"/>
    <property type="match status" value="1"/>
</dbReference>
<dbReference type="PROSITE" id="PS50110">
    <property type="entry name" value="RESPONSE_REGULATORY"/>
    <property type="match status" value="1"/>
</dbReference>
<organism evidence="4">
    <name type="scientific">marine sediment metagenome</name>
    <dbReference type="NCBI Taxonomy" id="412755"/>
    <lineage>
        <taxon>unclassified sequences</taxon>
        <taxon>metagenomes</taxon>
        <taxon>ecological metagenomes</taxon>
    </lineage>
</organism>
<feature type="non-terminal residue" evidence="4">
    <location>
        <position position="305"/>
    </location>
</feature>
<protein>
    <recommendedName>
        <fullName evidence="5">Response regulatory domain-containing protein</fullName>
    </recommendedName>
</protein>
<dbReference type="EMBL" id="LAZR01015176">
    <property type="protein sequence ID" value="KKM14309.1"/>
    <property type="molecule type" value="Genomic_DNA"/>
</dbReference>
<comment type="caution">
    <text evidence="4">The sequence shown here is derived from an EMBL/GenBank/DDBJ whole genome shotgun (WGS) entry which is preliminary data.</text>
</comment>
<evidence type="ECO:0000259" key="2">
    <source>
        <dbReference type="PROSITE" id="PS50109"/>
    </source>
</evidence>
<dbReference type="InterPro" id="IPR011006">
    <property type="entry name" value="CheY-like_superfamily"/>
</dbReference>
<dbReference type="SUPFAM" id="SSF47384">
    <property type="entry name" value="Homodimeric domain of signal transducing histidine kinase"/>
    <property type="match status" value="1"/>
</dbReference>
<dbReference type="InterPro" id="IPR036097">
    <property type="entry name" value="HisK_dim/P_sf"/>
</dbReference>
<evidence type="ECO:0008006" key="5">
    <source>
        <dbReference type="Google" id="ProtNLM"/>
    </source>
</evidence>
<dbReference type="PROSITE" id="PS50109">
    <property type="entry name" value="HIS_KIN"/>
    <property type="match status" value="1"/>
</dbReference>
<dbReference type="CDD" id="cd00082">
    <property type="entry name" value="HisKA"/>
    <property type="match status" value="1"/>
</dbReference>
<accession>A0A0F9I3T6</accession>
<evidence type="ECO:0000256" key="1">
    <source>
        <dbReference type="ARBA" id="ARBA00022553"/>
    </source>
</evidence>
<dbReference type="Gene3D" id="1.10.287.130">
    <property type="match status" value="1"/>
</dbReference>
<dbReference type="Pfam" id="PF00072">
    <property type="entry name" value="Response_reg"/>
    <property type="match status" value="1"/>
</dbReference>
<evidence type="ECO:0000313" key="4">
    <source>
        <dbReference type="EMBL" id="KKM14309.1"/>
    </source>
</evidence>
<dbReference type="Gene3D" id="3.40.50.2300">
    <property type="match status" value="1"/>
</dbReference>
<dbReference type="InterPro" id="IPR005467">
    <property type="entry name" value="His_kinase_dom"/>
</dbReference>
<dbReference type="SUPFAM" id="SSF52172">
    <property type="entry name" value="CheY-like"/>
    <property type="match status" value="1"/>
</dbReference>
<feature type="domain" description="Histidine kinase" evidence="2">
    <location>
        <begin position="139"/>
        <end position="305"/>
    </location>
</feature>
<reference evidence="4" key="1">
    <citation type="journal article" date="2015" name="Nature">
        <title>Complex archaea that bridge the gap between prokaryotes and eukaryotes.</title>
        <authorList>
            <person name="Spang A."/>
            <person name="Saw J.H."/>
            <person name="Jorgensen S.L."/>
            <person name="Zaremba-Niedzwiedzka K."/>
            <person name="Martijn J."/>
            <person name="Lind A.E."/>
            <person name="van Eijk R."/>
            <person name="Schleper C."/>
            <person name="Guy L."/>
            <person name="Ettema T.J."/>
        </authorList>
    </citation>
    <scope>NUCLEOTIDE SEQUENCE</scope>
</reference>
<dbReference type="SMART" id="SM00448">
    <property type="entry name" value="REC"/>
    <property type="match status" value="1"/>
</dbReference>
<dbReference type="GO" id="GO:0000155">
    <property type="term" value="F:phosphorelay sensor kinase activity"/>
    <property type="evidence" value="ECO:0007669"/>
    <property type="project" value="InterPro"/>
</dbReference>
<proteinExistence type="predicted"/>
<dbReference type="Pfam" id="PF02518">
    <property type="entry name" value="HATPase_c"/>
    <property type="match status" value="1"/>
</dbReference>
<feature type="domain" description="Response regulatory" evidence="3">
    <location>
        <begin position="6"/>
        <end position="121"/>
    </location>
</feature>
<dbReference type="AlphaFoldDB" id="A0A0F9I3T6"/>